<dbReference type="AlphaFoldDB" id="A0A2S9J4L4"/>
<accession>A0A2S9J4L4</accession>
<proteinExistence type="predicted"/>
<dbReference type="InterPro" id="IPR009467">
    <property type="entry name" value="Glycolipid-bd_prot_put"/>
</dbReference>
<dbReference type="OrthoDB" id="9814791at2"/>
<keyword evidence="2" id="KW-1185">Reference proteome</keyword>
<dbReference type="Pfam" id="PF06475">
    <property type="entry name" value="Glycolipid_bind"/>
    <property type="match status" value="1"/>
</dbReference>
<dbReference type="RefSeq" id="WP_105716355.1">
    <property type="nucleotide sequence ID" value="NZ_PVBQ01000005.1"/>
</dbReference>
<evidence type="ECO:0000313" key="2">
    <source>
        <dbReference type="Proteomes" id="UP000239711"/>
    </source>
</evidence>
<name>A0A2S9J4L4_9SPHI</name>
<gene>
    <name evidence="1" type="ORF">C5745_07350</name>
</gene>
<organism evidence="1 2">
    <name type="scientific">Sphingobacterium haloxyli</name>
    <dbReference type="NCBI Taxonomy" id="2100533"/>
    <lineage>
        <taxon>Bacteria</taxon>
        <taxon>Pseudomonadati</taxon>
        <taxon>Bacteroidota</taxon>
        <taxon>Sphingobacteriia</taxon>
        <taxon>Sphingobacteriales</taxon>
        <taxon>Sphingobacteriaceae</taxon>
        <taxon>Sphingobacterium</taxon>
    </lineage>
</organism>
<reference evidence="1 2" key="1">
    <citation type="submission" date="2018-02" db="EMBL/GenBank/DDBJ databases">
        <title>The draft genome of Sphingobacterium sp. 5JN-11.</title>
        <authorList>
            <person name="Liu L."/>
            <person name="Li L."/>
            <person name="Liang L."/>
            <person name="Zhang X."/>
            <person name="Wang T."/>
        </authorList>
    </citation>
    <scope>NUCLEOTIDE SEQUENCE [LARGE SCALE GENOMIC DNA]</scope>
    <source>
        <strain evidence="1 2">5JN-11</strain>
    </source>
</reference>
<sequence>MQDTSILWQGKITAREQKYWRLSAEKHKYENVPNDFEAIITIDKSGLVVSYPELFERVL</sequence>
<protein>
    <submittedName>
        <fullName evidence="1">Uncharacterized protein</fullName>
    </submittedName>
</protein>
<evidence type="ECO:0000313" key="1">
    <source>
        <dbReference type="EMBL" id="PRD47727.1"/>
    </source>
</evidence>
<comment type="caution">
    <text evidence="1">The sequence shown here is derived from an EMBL/GenBank/DDBJ whole genome shotgun (WGS) entry which is preliminary data.</text>
</comment>
<dbReference type="EMBL" id="PVBQ01000005">
    <property type="protein sequence ID" value="PRD47727.1"/>
    <property type="molecule type" value="Genomic_DNA"/>
</dbReference>
<dbReference type="SUPFAM" id="SSF159275">
    <property type="entry name" value="PA1994-like"/>
    <property type="match status" value="1"/>
</dbReference>
<dbReference type="Proteomes" id="UP000239711">
    <property type="component" value="Unassembled WGS sequence"/>
</dbReference>